<dbReference type="PANTHER" id="PTHR30572">
    <property type="entry name" value="MEMBRANE COMPONENT OF TRANSPORTER-RELATED"/>
    <property type="match status" value="1"/>
</dbReference>
<gene>
    <name evidence="2" type="ORF">J2S44_006816</name>
</gene>
<feature type="transmembrane region" description="Helical" evidence="1">
    <location>
        <begin position="426"/>
        <end position="445"/>
    </location>
</feature>
<reference evidence="2 3" key="1">
    <citation type="submission" date="2023-07" db="EMBL/GenBank/DDBJ databases">
        <title>Sequencing the genomes of 1000 actinobacteria strains.</title>
        <authorList>
            <person name="Klenk H.-P."/>
        </authorList>
    </citation>
    <scope>NUCLEOTIDE SEQUENCE [LARGE SCALE GENOMIC DNA]</scope>
    <source>
        <strain evidence="2 3">DSM 44711</strain>
    </source>
</reference>
<evidence type="ECO:0000313" key="2">
    <source>
        <dbReference type="EMBL" id="MDR7326566.1"/>
    </source>
</evidence>
<sequence>MRLLHRIRATAGYLALLAALGLVASLLVSGVPRLANGFTDDGLRADVRGLHHAARDLTYGAEPLIDGRVQVAGAEGGLERYRVTLPAPLPGAIGERWFAARVGGGPSAPGEPAVTVARGRFATPCPPSLSFRYQAGLADRTRITAGRAPDTKASGPVEVMISEAAAFRLGAQVGTAFAVAGPDGVPVEAAIVGVYAPLDPAAPDWDDVVLATVACGPASTDTTWRVALLTDAAGVGRAAEGTGMLAYEWRYRVDENRLTADGLAPLITAIAEATRTPPDEGLRLTTSLDRELLTFQGRQRAVAALLAVVLSGLVATLLGLIVLAARLAVDRRRDELSLLRARGGTGTAIGVRTLAETAVVVPAAVIAGWAAGTLLPGRAAPGEWWSVLGIGLVATVSVPVLAMSMRAGFLGGRQDLTTQRPSVRRLAVEGFLLLLAVLGVVVLRRRGLSQDVGVDPFLASVPVLLAVAAALVAVRSVPWPLRQVGRFAHRSRSVVPFLGLARAGRAAPVSLGPLAVLVVAIATGVFTSVVTSTVGYARDRAADSAVAGDAQLTGYAFGSGTARALSDLDGVTSVVPLSVESGVRLQDRLGTGSHETVQAQQLVVDGPAMARVLRDSGRGVTLPPVLLDAARVATDDAPVPAVVSPSVAAEVGEAGATEVQGRRYAFRVAAVVDSLPGLDLGTRSFIALPAAALPLPRNAELVPNRFLIAGEGFSTAELTATGDQGQLDYFAGVFGRPVPDTQLEQRAAVTTWAGYRAAMEAGGVNGVLSFTFAAGAVGATLLALLAVGFTVLADAAGRGRTLSRLRTMGLSAGQGRGLLIYELLPLVAVAVLAGGAVGIALPQVLGPALGLGGFTAGAPVRTHVDPVLVLGVPLLMVPALLLALLVESGLNRRMRLGEVLRLGEEN</sequence>
<feature type="transmembrane region" description="Helical" evidence="1">
    <location>
        <begin position="384"/>
        <end position="405"/>
    </location>
</feature>
<keyword evidence="1" id="KW-0472">Membrane</keyword>
<feature type="transmembrane region" description="Helical" evidence="1">
    <location>
        <begin position="302"/>
        <end position="329"/>
    </location>
</feature>
<dbReference type="PANTHER" id="PTHR30572:SF4">
    <property type="entry name" value="ABC TRANSPORTER PERMEASE YTRF"/>
    <property type="match status" value="1"/>
</dbReference>
<feature type="transmembrane region" description="Helical" evidence="1">
    <location>
        <begin position="349"/>
        <end position="372"/>
    </location>
</feature>
<dbReference type="GO" id="GO:0022857">
    <property type="term" value="F:transmembrane transporter activity"/>
    <property type="evidence" value="ECO:0007669"/>
    <property type="project" value="TreeGrafter"/>
</dbReference>
<feature type="transmembrane region" description="Helical" evidence="1">
    <location>
        <begin position="772"/>
        <end position="797"/>
    </location>
</feature>
<dbReference type="RefSeq" id="WP_310422483.1">
    <property type="nucleotide sequence ID" value="NZ_JAVDYC010000001.1"/>
</dbReference>
<organism evidence="2 3">
    <name type="scientific">Catenuloplanes niger</name>
    <dbReference type="NCBI Taxonomy" id="587534"/>
    <lineage>
        <taxon>Bacteria</taxon>
        <taxon>Bacillati</taxon>
        <taxon>Actinomycetota</taxon>
        <taxon>Actinomycetes</taxon>
        <taxon>Micromonosporales</taxon>
        <taxon>Micromonosporaceae</taxon>
        <taxon>Catenuloplanes</taxon>
    </lineage>
</organism>
<feature type="transmembrane region" description="Helical" evidence="1">
    <location>
        <begin position="818"/>
        <end position="841"/>
    </location>
</feature>
<dbReference type="GO" id="GO:0005886">
    <property type="term" value="C:plasma membrane"/>
    <property type="evidence" value="ECO:0007669"/>
    <property type="project" value="TreeGrafter"/>
</dbReference>
<name>A0AAE3ZVJ3_9ACTN</name>
<keyword evidence="3" id="KW-1185">Reference proteome</keyword>
<feature type="transmembrane region" description="Helical" evidence="1">
    <location>
        <begin position="867"/>
        <end position="886"/>
    </location>
</feature>
<protein>
    <submittedName>
        <fullName evidence="2">ABC transport system permease protein</fullName>
    </submittedName>
</protein>
<comment type="caution">
    <text evidence="2">The sequence shown here is derived from an EMBL/GenBank/DDBJ whole genome shotgun (WGS) entry which is preliminary data.</text>
</comment>
<evidence type="ECO:0000256" key="1">
    <source>
        <dbReference type="SAM" id="Phobius"/>
    </source>
</evidence>
<evidence type="ECO:0000313" key="3">
    <source>
        <dbReference type="Proteomes" id="UP001183629"/>
    </source>
</evidence>
<feature type="transmembrane region" description="Helical" evidence="1">
    <location>
        <begin position="511"/>
        <end position="530"/>
    </location>
</feature>
<feature type="transmembrane region" description="Helical" evidence="1">
    <location>
        <begin position="457"/>
        <end position="477"/>
    </location>
</feature>
<proteinExistence type="predicted"/>
<dbReference type="InterPro" id="IPR050250">
    <property type="entry name" value="Macrolide_Exporter_MacB"/>
</dbReference>
<accession>A0AAE3ZVJ3</accession>
<keyword evidence="1" id="KW-1133">Transmembrane helix</keyword>
<dbReference type="EMBL" id="JAVDYC010000001">
    <property type="protein sequence ID" value="MDR7326566.1"/>
    <property type="molecule type" value="Genomic_DNA"/>
</dbReference>
<dbReference type="Proteomes" id="UP001183629">
    <property type="component" value="Unassembled WGS sequence"/>
</dbReference>
<keyword evidence="1" id="KW-0812">Transmembrane</keyword>
<dbReference type="AlphaFoldDB" id="A0AAE3ZVJ3"/>